<protein>
    <submittedName>
        <fullName evidence="1">Uncharacterized protein</fullName>
    </submittedName>
</protein>
<accession>A0A7G8AKE5</accession>
<name>A0A7G8AKE5_9CAUD</name>
<sequence>MRINHEHEAIKDRAEEMHYEGYDSDNIFETLLEEYDVTEDELSELIIEVEHRVNDVPNEGFIIEGDENLYGS</sequence>
<evidence type="ECO:0000313" key="1">
    <source>
        <dbReference type="EMBL" id="QNI20390.1"/>
    </source>
</evidence>
<dbReference type="EMBL" id="MT700412">
    <property type="protein sequence ID" value="QNI20390.1"/>
    <property type="molecule type" value="Genomic_DNA"/>
</dbReference>
<keyword evidence="2" id="KW-1185">Reference proteome</keyword>
<evidence type="ECO:0000313" key="2">
    <source>
        <dbReference type="Proteomes" id="UP000515915"/>
    </source>
</evidence>
<organism evidence="1 2">
    <name type="scientific">Bacillus phage 1_ICo-2020</name>
    <dbReference type="NCBI Taxonomy" id="2759272"/>
    <lineage>
        <taxon>Viruses</taxon>
        <taxon>Duplodnaviria</taxon>
        <taxon>Heunggongvirae</taxon>
        <taxon>Uroviricota</taxon>
        <taxon>Caudoviricetes</taxon>
        <taxon>Ehrlichviridae</taxon>
        <taxon>Suttonboningtonvirus</taxon>
        <taxon>Suttonboningtonvirus sv1ICo2020</taxon>
    </lineage>
</organism>
<reference evidence="1 2" key="1">
    <citation type="submission" date="2020-06" db="EMBL/GenBank/DDBJ databases">
        <authorList>
            <person name="Connerton I.F."/>
        </authorList>
    </citation>
    <scope>NUCLEOTIDE SEQUENCE [LARGE SCALE GENOMIC DNA]</scope>
</reference>
<proteinExistence type="predicted"/>
<dbReference type="Proteomes" id="UP000515915">
    <property type="component" value="Segment"/>
</dbReference>